<accession>A0A3D8QIW0</accession>
<comment type="caution">
    <text evidence="2">The sequence shown here is derived from an EMBL/GenBank/DDBJ whole genome shotgun (WGS) entry which is preliminary data.</text>
</comment>
<reference evidence="2 3" key="1">
    <citation type="journal article" date="2018" name="IMA Fungus">
        <title>IMA Genome-F 9: Draft genome sequence of Annulohypoxylon stygium, Aspergillus mulundensis, Berkeleyomyces basicola (syn. Thielaviopsis basicola), Ceratocystis smalleyi, two Cercospora beticola strains, Coleophoma cylindrospora, Fusarium fracticaudum, Phialophora cf. hyalina, and Morchella septimelata.</title>
        <authorList>
            <person name="Wingfield B.D."/>
            <person name="Bills G.F."/>
            <person name="Dong Y."/>
            <person name="Huang W."/>
            <person name="Nel W.J."/>
            <person name="Swalarsk-Parry B.S."/>
            <person name="Vaghefi N."/>
            <person name="Wilken P.M."/>
            <person name="An Z."/>
            <person name="de Beer Z.W."/>
            <person name="De Vos L."/>
            <person name="Chen L."/>
            <person name="Duong T.A."/>
            <person name="Gao Y."/>
            <person name="Hammerbacher A."/>
            <person name="Kikkert J.R."/>
            <person name="Li Y."/>
            <person name="Li H."/>
            <person name="Li K."/>
            <person name="Li Q."/>
            <person name="Liu X."/>
            <person name="Ma X."/>
            <person name="Naidoo K."/>
            <person name="Pethybridge S.J."/>
            <person name="Sun J."/>
            <person name="Steenkamp E.T."/>
            <person name="van der Nest M.A."/>
            <person name="van Wyk S."/>
            <person name="Wingfield M.J."/>
            <person name="Xiong C."/>
            <person name="Yue Q."/>
            <person name="Zhang X."/>
        </authorList>
    </citation>
    <scope>NUCLEOTIDE SEQUENCE [LARGE SCALE GENOMIC DNA]</scope>
    <source>
        <strain evidence="2 3">BP5796</strain>
    </source>
</reference>
<protein>
    <submittedName>
        <fullName evidence="2">Uncharacterized protein</fullName>
    </submittedName>
</protein>
<keyword evidence="1" id="KW-0732">Signal</keyword>
<sequence>MVLAIASVALLLFGNALAATTPYRSGTQLKQFSFTTRTNCAGSNLGYENGTCVADPTLVEEFCGDGTFCQNGQGCGIWGGTAGCCTEDYDAFKTSLAGDPFANISCAAYQQQLTNFDFNPHNGAILPQAAFCNDKAFPNYTPLPGQFSSEYSNITTMSDGTTCCPNSYDIVVQHTETFQNQTQALCVLPILKDSAVNKSSTATATSSASTSTSTSSANSAGVALAQPALVYTFMGMLSAALLYAL</sequence>
<organism evidence="2 3">
    <name type="scientific">Coleophoma crateriformis</name>
    <dbReference type="NCBI Taxonomy" id="565419"/>
    <lineage>
        <taxon>Eukaryota</taxon>
        <taxon>Fungi</taxon>
        <taxon>Dikarya</taxon>
        <taxon>Ascomycota</taxon>
        <taxon>Pezizomycotina</taxon>
        <taxon>Leotiomycetes</taxon>
        <taxon>Helotiales</taxon>
        <taxon>Dermateaceae</taxon>
        <taxon>Coleophoma</taxon>
    </lineage>
</organism>
<dbReference type="EMBL" id="PDLN01000018">
    <property type="protein sequence ID" value="RDW61648.1"/>
    <property type="molecule type" value="Genomic_DNA"/>
</dbReference>
<dbReference type="OrthoDB" id="10328178at2759"/>
<evidence type="ECO:0000313" key="3">
    <source>
        <dbReference type="Proteomes" id="UP000256328"/>
    </source>
</evidence>
<evidence type="ECO:0000313" key="2">
    <source>
        <dbReference type="EMBL" id="RDW61648.1"/>
    </source>
</evidence>
<feature type="chain" id="PRO_5017807632" evidence="1">
    <location>
        <begin position="19"/>
        <end position="245"/>
    </location>
</feature>
<proteinExistence type="predicted"/>
<feature type="signal peptide" evidence="1">
    <location>
        <begin position="1"/>
        <end position="18"/>
    </location>
</feature>
<evidence type="ECO:0000256" key="1">
    <source>
        <dbReference type="SAM" id="SignalP"/>
    </source>
</evidence>
<name>A0A3D8QIW0_9HELO</name>
<dbReference type="Proteomes" id="UP000256328">
    <property type="component" value="Unassembled WGS sequence"/>
</dbReference>
<dbReference type="AlphaFoldDB" id="A0A3D8QIW0"/>
<keyword evidence="3" id="KW-1185">Reference proteome</keyword>
<gene>
    <name evidence="2" type="ORF">BP5796_11540</name>
</gene>